<dbReference type="STRING" id="1122169.Lsha_2194"/>
<feature type="domain" description="DUF559" evidence="1">
    <location>
        <begin position="4"/>
        <end position="110"/>
    </location>
</feature>
<dbReference type="PATRIC" id="fig|1122169.6.peg.2519"/>
<reference evidence="2 3" key="1">
    <citation type="submission" date="2015-11" db="EMBL/GenBank/DDBJ databases">
        <title>Genomic analysis of 38 Legionella species identifies large and diverse effector repertoires.</title>
        <authorList>
            <person name="Burstein D."/>
            <person name="Amaro F."/>
            <person name="Zusman T."/>
            <person name="Lifshitz Z."/>
            <person name="Cohen O."/>
            <person name="Gilbert J.A."/>
            <person name="Pupko T."/>
            <person name="Shuman H.A."/>
            <person name="Segal G."/>
        </authorList>
    </citation>
    <scope>NUCLEOTIDE SEQUENCE [LARGE SCALE GENOMIC DNA]</scope>
    <source>
        <strain evidence="2 3">ATCC 49655</strain>
    </source>
</reference>
<comment type="caution">
    <text evidence="2">The sequence shown here is derived from an EMBL/GenBank/DDBJ whole genome shotgun (WGS) entry which is preliminary data.</text>
</comment>
<dbReference type="SUPFAM" id="SSF52980">
    <property type="entry name" value="Restriction endonuclease-like"/>
    <property type="match status" value="1"/>
</dbReference>
<dbReference type="Proteomes" id="UP000054600">
    <property type="component" value="Unassembled WGS sequence"/>
</dbReference>
<dbReference type="InterPro" id="IPR007569">
    <property type="entry name" value="DUF559"/>
</dbReference>
<name>A0A0W0YLW1_9GAMM</name>
<dbReference type="OrthoDB" id="9798754at2"/>
<accession>A0A0W0YLW1</accession>
<dbReference type="Gene3D" id="3.40.960.10">
    <property type="entry name" value="VSR Endonuclease"/>
    <property type="match status" value="1"/>
</dbReference>
<protein>
    <submittedName>
        <fullName evidence="2">Multidrug efflux protein</fullName>
    </submittedName>
</protein>
<sequence length="113" mass="13637">MSNIKNARILRKNLTPQEQKIWGLLRKKRFHTLRFRRQEPIGPYIVDFLCVEKKLIIEIDGGQHNTPEQHIYDKERTLYLERLGYHVLRFWNNEVNSDVEIVMETIYKVVAEN</sequence>
<dbReference type="Pfam" id="PF04480">
    <property type="entry name" value="DUF559"/>
    <property type="match status" value="1"/>
</dbReference>
<gene>
    <name evidence="2" type="ORF">Lsha_2194</name>
</gene>
<dbReference type="InterPro" id="IPR047216">
    <property type="entry name" value="Endonuclease_DUF559_bact"/>
</dbReference>
<dbReference type="CDD" id="cd01038">
    <property type="entry name" value="Endonuclease_DUF559"/>
    <property type="match status" value="1"/>
</dbReference>
<dbReference type="InterPro" id="IPR011335">
    <property type="entry name" value="Restrct_endonuc-II-like"/>
</dbReference>
<proteinExistence type="predicted"/>
<evidence type="ECO:0000313" key="3">
    <source>
        <dbReference type="Proteomes" id="UP000054600"/>
    </source>
</evidence>
<dbReference type="AlphaFoldDB" id="A0A0W0YLW1"/>
<evidence type="ECO:0000259" key="1">
    <source>
        <dbReference type="Pfam" id="PF04480"/>
    </source>
</evidence>
<evidence type="ECO:0000313" key="2">
    <source>
        <dbReference type="EMBL" id="KTD57916.1"/>
    </source>
</evidence>
<keyword evidence="3" id="KW-1185">Reference proteome</keyword>
<dbReference type="PANTHER" id="PTHR38590">
    <property type="entry name" value="BLL0828 PROTEIN"/>
    <property type="match status" value="1"/>
</dbReference>
<dbReference type="EMBL" id="LNYW01000059">
    <property type="protein sequence ID" value="KTD57916.1"/>
    <property type="molecule type" value="Genomic_DNA"/>
</dbReference>
<dbReference type="eggNOG" id="COG2852">
    <property type="taxonomic scope" value="Bacteria"/>
</dbReference>
<organism evidence="2 3">
    <name type="scientific">Legionella shakespearei DSM 23087</name>
    <dbReference type="NCBI Taxonomy" id="1122169"/>
    <lineage>
        <taxon>Bacteria</taxon>
        <taxon>Pseudomonadati</taxon>
        <taxon>Pseudomonadota</taxon>
        <taxon>Gammaproteobacteria</taxon>
        <taxon>Legionellales</taxon>
        <taxon>Legionellaceae</taxon>
        <taxon>Legionella</taxon>
    </lineage>
</organism>
<dbReference type="PANTHER" id="PTHR38590:SF1">
    <property type="entry name" value="BLL0828 PROTEIN"/>
    <property type="match status" value="1"/>
</dbReference>
<dbReference type="RefSeq" id="WP_018576177.1">
    <property type="nucleotide sequence ID" value="NZ_KB892383.1"/>
</dbReference>